<dbReference type="AlphaFoldDB" id="A0A6A4RWP6"/>
<sequence length="73" mass="7656">MKEQGEDHEAAVQMSPTAIPPCRATEDAIPLVECALTVSGGSTPEVWGVSFQKHVKGSGRSLCHSTRTAAAHP</sequence>
<feature type="compositionally biased region" description="Basic and acidic residues" evidence="1">
    <location>
        <begin position="1"/>
        <end position="10"/>
    </location>
</feature>
<protein>
    <submittedName>
        <fullName evidence="2">Uncharacterized protein</fullName>
    </submittedName>
</protein>
<accession>A0A6A4RWP6</accession>
<reference evidence="2 3" key="1">
    <citation type="submission" date="2019-06" db="EMBL/GenBank/DDBJ databases">
        <title>Draft genomes of female and male turbot (Scophthalmus maximus).</title>
        <authorList>
            <person name="Xu H."/>
            <person name="Xu X.-W."/>
            <person name="Shao C."/>
            <person name="Chen S."/>
        </authorList>
    </citation>
    <scope>NUCLEOTIDE SEQUENCE [LARGE SCALE GENOMIC DNA]</scope>
    <source>
        <strain evidence="2">Ysfricsl-2016a</strain>
        <tissue evidence="2">Blood</tissue>
    </source>
</reference>
<feature type="region of interest" description="Disordered" evidence="1">
    <location>
        <begin position="1"/>
        <end position="21"/>
    </location>
</feature>
<name>A0A6A4RWP6_SCOMX</name>
<evidence type="ECO:0000256" key="1">
    <source>
        <dbReference type="SAM" id="MobiDB-lite"/>
    </source>
</evidence>
<organism evidence="2 3">
    <name type="scientific">Scophthalmus maximus</name>
    <name type="common">Turbot</name>
    <name type="synonym">Psetta maxima</name>
    <dbReference type="NCBI Taxonomy" id="52904"/>
    <lineage>
        <taxon>Eukaryota</taxon>
        <taxon>Metazoa</taxon>
        <taxon>Chordata</taxon>
        <taxon>Craniata</taxon>
        <taxon>Vertebrata</taxon>
        <taxon>Euteleostomi</taxon>
        <taxon>Actinopterygii</taxon>
        <taxon>Neopterygii</taxon>
        <taxon>Teleostei</taxon>
        <taxon>Neoteleostei</taxon>
        <taxon>Acanthomorphata</taxon>
        <taxon>Carangaria</taxon>
        <taxon>Pleuronectiformes</taxon>
        <taxon>Pleuronectoidei</taxon>
        <taxon>Scophthalmidae</taxon>
        <taxon>Scophthalmus</taxon>
    </lineage>
</organism>
<proteinExistence type="predicted"/>
<dbReference type="Proteomes" id="UP000438429">
    <property type="component" value="Unassembled WGS sequence"/>
</dbReference>
<evidence type="ECO:0000313" key="2">
    <source>
        <dbReference type="EMBL" id="KAF0024595.1"/>
    </source>
</evidence>
<gene>
    <name evidence="2" type="ORF">F2P81_023397</name>
</gene>
<evidence type="ECO:0000313" key="3">
    <source>
        <dbReference type="Proteomes" id="UP000438429"/>
    </source>
</evidence>
<dbReference type="EMBL" id="VEVO01000021">
    <property type="protein sequence ID" value="KAF0024595.1"/>
    <property type="molecule type" value="Genomic_DNA"/>
</dbReference>
<comment type="caution">
    <text evidence="2">The sequence shown here is derived from an EMBL/GenBank/DDBJ whole genome shotgun (WGS) entry which is preliminary data.</text>
</comment>